<evidence type="ECO:0000256" key="1">
    <source>
        <dbReference type="SAM" id="Phobius"/>
    </source>
</evidence>
<dbReference type="InterPro" id="IPR037997">
    <property type="entry name" value="Dgk1-like"/>
</dbReference>
<feature type="transmembrane region" description="Helical" evidence="1">
    <location>
        <begin position="12"/>
        <end position="31"/>
    </location>
</feature>
<feature type="transmembrane region" description="Helical" evidence="1">
    <location>
        <begin position="65"/>
        <end position="82"/>
    </location>
</feature>
<dbReference type="PANTHER" id="PTHR31303">
    <property type="entry name" value="CTP-DEPENDENT DIACYLGLYCEROL KINASE 1"/>
    <property type="match status" value="1"/>
</dbReference>
<sequence length="235" mass="26546">MIFDPTQLNLVFVVVSLIVIFLTLGSVYLLAYLNYKPWQVRKLSHMILHAVLAFFPYFINNLFDLIITLSITMVLLLVLSLIPQIQFIPKIIEKCTREGDKNIQMVMNSTLTSITVLIVYVLFLDKPYVFTAAFLSVSLGDGLGEMIGRPYGKIRYRIFEERSLEGSIAVLVGTAVSILVALAVNKMIAVDIWWKIIVIALIGTIVEACNYRFMDNVTLPASIAIMMYLLFELPL</sequence>
<name>X1GKS4_9ZZZZ</name>
<dbReference type="PANTHER" id="PTHR31303:SF1">
    <property type="entry name" value="CTP-DEPENDENT DIACYLGLYCEROL KINASE 1"/>
    <property type="match status" value="1"/>
</dbReference>
<reference evidence="2" key="1">
    <citation type="journal article" date="2014" name="Front. Microbiol.">
        <title>High frequency of phylogenetically diverse reductive dehalogenase-homologous genes in deep subseafloor sedimentary metagenomes.</title>
        <authorList>
            <person name="Kawai M."/>
            <person name="Futagami T."/>
            <person name="Toyoda A."/>
            <person name="Takaki Y."/>
            <person name="Nishi S."/>
            <person name="Hori S."/>
            <person name="Arai W."/>
            <person name="Tsubouchi T."/>
            <person name="Morono Y."/>
            <person name="Uchiyama I."/>
            <person name="Ito T."/>
            <person name="Fujiyama A."/>
            <person name="Inagaki F."/>
            <person name="Takami H."/>
        </authorList>
    </citation>
    <scope>NUCLEOTIDE SEQUENCE</scope>
    <source>
        <strain evidence="2">Expedition CK06-06</strain>
    </source>
</reference>
<organism evidence="2">
    <name type="scientific">marine sediment metagenome</name>
    <dbReference type="NCBI Taxonomy" id="412755"/>
    <lineage>
        <taxon>unclassified sequences</taxon>
        <taxon>metagenomes</taxon>
        <taxon>ecological metagenomes</taxon>
    </lineage>
</organism>
<protein>
    <recommendedName>
        <fullName evidence="3">Phytol kinase</fullName>
    </recommendedName>
</protein>
<accession>X1GKS4</accession>
<feature type="transmembrane region" description="Helical" evidence="1">
    <location>
        <begin position="129"/>
        <end position="147"/>
    </location>
</feature>
<feature type="transmembrane region" description="Helical" evidence="1">
    <location>
        <begin position="43"/>
        <end position="59"/>
    </location>
</feature>
<proteinExistence type="predicted"/>
<gene>
    <name evidence="2" type="ORF">S03H2_30649</name>
</gene>
<dbReference type="EMBL" id="BARU01018550">
    <property type="protein sequence ID" value="GAH57792.1"/>
    <property type="molecule type" value="Genomic_DNA"/>
</dbReference>
<feature type="transmembrane region" description="Helical" evidence="1">
    <location>
        <begin position="168"/>
        <end position="186"/>
    </location>
</feature>
<keyword evidence="1" id="KW-0472">Membrane</keyword>
<feature type="transmembrane region" description="Helical" evidence="1">
    <location>
        <begin position="192"/>
        <end position="210"/>
    </location>
</feature>
<dbReference type="GO" id="GO:0004143">
    <property type="term" value="F:ATP-dependent diacylglycerol kinase activity"/>
    <property type="evidence" value="ECO:0007669"/>
    <property type="project" value="InterPro"/>
</dbReference>
<feature type="transmembrane region" description="Helical" evidence="1">
    <location>
        <begin position="103"/>
        <end position="123"/>
    </location>
</feature>
<evidence type="ECO:0000313" key="2">
    <source>
        <dbReference type="EMBL" id="GAH57792.1"/>
    </source>
</evidence>
<evidence type="ECO:0008006" key="3">
    <source>
        <dbReference type="Google" id="ProtNLM"/>
    </source>
</evidence>
<dbReference type="AlphaFoldDB" id="X1GKS4"/>
<comment type="caution">
    <text evidence="2">The sequence shown here is derived from an EMBL/GenBank/DDBJ whole genome shotgun (WGS) entry which is preliminary data.</text>
</comment>
<keyword evidence="1" id="KW-0812">Transmembrane</keyword>
<keyword evidence="1" id="KW-1133">Transmembrane helix</keyword>